<proteinExistence type="predicted"/>
<evidence type="ECO:0000313" key="1">
    <source>
        <dbReference type="EMBL" id="GGN84837.1"/>
    </source>
</evidence>
<reference evidence="2" key="1">
    <citation type="journal article" date="2019" name="Int. J. Syst. Evol. Microbiol.">
        <title>The Global Catalogue of Microorganisms (GCM) 10K type strain sequencing project: providing services to taxonomists for standard genome sequencing and annotation.</title>
        <authorList>
            <consortium name="The Broad Institute Genomics Platform"/>
            <consortium name="The Broad Institute Genome Sequencing Center for Infectious Disease"/>
            <person name="Wu L."/>
            <person name="Ma J."/>
        </authorList>
    </citation>
    <scope>NUCLEOTIDE SEQUENCE [LARGE SCALE GENOMIC DNA]</scope>
    <source>
        <strain evidence="2">CGMCC 1.6960</strain>
    </source>
</reference>
<comment type="caution">
    <text evidence="1">The sequence shown here is derived from an EMBL/GenBank/DDBJ whole genome shotgun (WGS) entry which is preliminary data.</text>
</comment>
<sequence>MRPRGPAGRSASLHPTRHDAVEHLYWLLAALDPERTVRWGRLESLAVHEEPRSDSSWRVIDRDALATLIELLRLEGVAHDRSGG</sequence>
<organism evidence="1 2">
    <name type="scientific">Agrococcus terreus</name>
    <dbReference type="NCBI Taxonomy" id="574649"/>
    <lineage>
        <taxon>Bacteria</taxon>
        <taxon>Bacillati</taxon>
        <taxon>Actinomycetota</taxon>
        <taxon>Actinomycetes</taxon>
        <taxon>Micrococcales</taxon>
        <taxon>Microbacteriaceae</taxon>
        <taxon>Agrococcus</taxon>
    </lineage>
</organism>
<protein>
    <submittedName>
        <fullName evidence="1">Uncharacterized protein</fullName>
    </submittedName>
</protein>
<dbReference type="Proteomes" id="UP000626982">
    <property type="component" value="Unassembled WGS sequence"/>
</dbReference>
<name>A0ABQ2KJ99_9MICO</name>
<gene>
    <name evidence="1" type="ORF">GCM10010968_17100</name>
</gene>
<evidence type="ECO:0000313" key="2">
    <source>
        <dbReference type="Proteomes" id="UP000626982"/>
    </source>
</evidence>
<dbReference type="EMBL" id="BMLM01000001">
    <property type="protein sequence ID" value="GGN84837.1"/>
    <property type="molecule type" value="Genomic_DNA"/>
</dbReference>
<keyword evidence="2" id="KW-1185">Reference proteome</keyword>
<accession>A0ABQ2KJ99</accession>